<dbReference type="InterPro" id="IPR052929">
    <property type="entry name" value="RNase_H-like_EbsB-rel"/>
</dbReference>
<dbReference type="EMBL" id="PQIB02000002">
    <property type="protein sequence ID" value="RLN35955.1"/>
    <property type="molecule type" value="Genomic_DNA"/>
</dbReference>
<dbReference type="PANTHER" id="PTHR47074">
    <property type="entry name" value="BNAC02G40300D PROTEIN"/>
    <property type="match status" value="1"/>
</dbReference>
<evidence type="ECO:0000313" key="3">
    <source>
        <dbReference type="EMBL" id="RLN35955.1"/>
    </source>
</evidence>
<dbReference type="SUPFAM" id="SSF53098">
    <property type="entry name" value="Ribonuclease H-like"/>
    <property type="match status" value="1"/>
</dbReference>
<feature type="region of interest" description="Disordered" evidence="1">
    <location>
        <begin position="1"/>
        <end position="27"/>
    </location>
</feature>
<organism evidence="3 4">
    <name type="scientific">Panicum miliaceum</name>
    <name type="common">Proso millet</name>
    <name type="synonym">Broomcorn millet</name>
    <dbReference type="NCBI Taxonomy" id="4540"/>
    <lineage>
        <taxon>Eukaryota</taxon>
        <taxon>Viridiplantae</taxon>
        <taxon>Streptophyta</taxon>
        <taxon>Embryophyta</taxon>
        <taxon>Tracheophyta</taxon>
        <taxon>Spermatophyta</taxon>
        <taxon>Magnoliopsida</taxon>
        <taxon>Liliopsida</taxon>
        <taxon>Poales</taxon>
        <taxon>Poaceae</taxon>
        <taxon>PACMAD clade</taxon>
        <taxon>Panicoideae</taxon>
        <taxon>Panicodae</taxon>
        <taxon>Paniceae</taxon>
        <taxon>Panicinae</taxon>
        <taxon>Panicum</taxon>
        <taxon>Panicum sect. Panicum</taxon>
    </lineage>
</organism>
<dbReference type="InterPro" id="IPR012337">
    <property type="entry name" value="RNaseH-like_sf"/>
</dbReference>
<feature type="domain" description="RNase H type-1" evidence="2">
    <location>
        <begin position="36"/>
        <end position="90"/>
    </location>
</feature>
<sequence>MKGKGPSRPETTRSKQARTRAPGTWVSPPDGWVKINVDASFVAATGCAGTGVVARDSTGKIKLTAWRALFNCSSAVEAEAQACVEGIRLAI</sequence>
<dbReference type="GO" id="GO:0004523">
    <property type="term" value="F:RNA-DNA hybrid ribonuclease activity"/>
    <property type="evidence" value="ECO:0007669"/>
    <property type="project" value="InterPro"/>
</dbReference>
<dbReference type="Proteomes" id="UP000275267">
    <property type="component" value="Unassembled WGS sequence"/>
</dbReference>
<evidence type="ECO:0000259" key="2">
    <source>
        <dbReference type="Pfam" id="PF13456"/>
    </source>
</evidence>
<keyword evidence="4" id="KW-1185">Reference proteome</keyword>
<dbReference type="Pfam" id="PF13456">
    <property type="entry name" value="RVT_3"/>
    <property type="match status" value="1"/>
</dbReference>
<dbReference type="InterPro" id="IPR044730">
    <property type="entry name" value="RNase_H-like_dom_plant"/>
</dbReference>
<evidence type="ECO:0000256" key="1">
    <source>
        <dbReference type="SAM" id="MobiDB-lite"/>
    </source>
</evidence>
<dbReference type="PANTHER" id="PTHR47074:SF73">
    <property type="entry name" value="OS04G0448401 PROTEIN"/>
    <property type="match status" value="1"/>
</dbReference>
<dbReference type="OrthoDB" id="690769at2759"/>
<name>A0A3L6TCB7_PANMI</name>
<dbReference type="CDD" id="cd06222">
    <property type="entry name" value="RNase_H_like"/>
    <property type="match status" value="1"/>
</dbReference>
<gene>
    <name evidence="3" type="ORF">C2845_PM03G35050</name>
</gene>
<dbReference type="GO" id="GO:0003676">
    <property type="term" value="F:nucleic acid binding"/>
    <property type="evidence" value="ECO:0007669"/>
    <property type="project" value="InterPro"/>
</dbReference>
<reference evidence="4" key="1">
    <citation type="journal article" date="2019" name="Nat. Commun.">
        <title>The genome of broomcorn millet.</title>
        <authorList>
            <person name="Zou C."/>
            <person name="Miki D."/>
            <person name="Li D."/>
            <person name="Tang Q."/>
            <person name="Xiao L."/>
            <person name="Rajput S."/>
            <person name="Deng P."/>
            <person name="Jia W."/>
            <person name="Huang R."/>
            <person name="Zhang M."/>
            <person name="Sun Y."/>
            <person name="Hu J."/>
            <person name="Fu X."/>
            <person name="Schnable P.S."/>
            <person name="Li F."/>
            <person name="Zhang H."/>
            <person name="Feng B."/>
            <person name="Zhu X."/>
            <person name="Liu R."/>
            <person name="Schnable J.C."/>
            <person name="Zhu J.-K."/>
            <person name="Zhang H."/>
        </authorList>
    </citation>
    <scope>NUCLEOTIDE SEQUENCE [LARGE SCALE GENOMIC DNA]</scope>
</reference>
<accession>A0A3L6TCB7</accession>
<comment type="caution">
    <text evidence="3">The sequence shown here is derived from an EMBL/GenBank/DDBJ whole genome shotgun (WGS) entry which is preliminary data.</text>
</comment>
<dbReference type="InterPro" id="IPR036397">
    <property type="entry name" value="RNaseH_sf"/>
</dbReference>
<dbReference type="InterPro" id="IPR002156">
    <property type="entry name" value="RNaseH_domain"/>
</dbReference>
<protein>
    <recommendedName>
        <fullName evidence="2">RNase H type-1 domain-containing protein</fullName>
    </recommendedName>
</protein>
<dbReference type="AlphaFoldDB" id="A0A3L6TCB7"/>
<dbReference type="Gene3D" id="3.30.420.10">
    <property type="entry name" value="Ribonuclease H-like superfamily/Ribonuclease H"/>
    <property type="match status" value="1"/>
</dbReference>
<proteinExistence type="predicted"/>
<evidence type="ECO:0000313" key="4">
    <source>
        <dbReference type="Proteomes" id="UP000275267"/>
    </source>
</evidence>